<protein>
    <submittedName>
        <fullName evidence="1">Uncharacterized protein</fullName>
    </submittedName>
</protein>
<organism evidence="1 2">
    <name type="scientific">Eumeta variegata</name>
    <name type="common">Bagworm moth</name>
    <name type="synonym">Eumeta japonica</name>
    <dbReference type="NCBI Taxonomy" id="151549"/>
    <lineage>
        <taxon>Eukaryota</taxon>
        <taxon>Metazoa</taxon>
        <taxon>Ecdysozoa</taxon>
        <taxon>Arthropoda</taxon>
        <taxon>Hexapoda</taxon>
        <taxon>Insecta</taxon>
        <taxon>Pterygota</taxon>
        <taxon>Neoptera</taxon>
        <taxon>Endopterygota</taxon>
        <taxon>Lepidoptera</taxon>
        <taxon>Glossata</taxon>
        <taxon>Ditrysia</taxon>
        <taxon>Tineoidea</taxon>
        <taxon>Psychidae</taxon>
        <taxon>Oiketicinae</taxon>
        <taxon>Eumeta</taxon>
    </lineage>
</organism>
<gene>
    <name evidence="1" type="ORF">EVAR_95046_1</name>
</gene>
<dbReference type="Proteomes" id="UP000299102">
    <property type="component" value="Unassembled WGS sequence"/>
</dbReference>
<evidence type="ECO:0000313" key="2">
    <source>
        <dbReference type="Proteomes" id="UP000299102"/>
    </source>
</evidence>
<comment type="caution">
    <text evidence="1">The sequence shown here is derived from an EMBL/GenBank/DDBJ whole genome shotgun (WGS) entry which is preliminary data.</text>
</comment>
<keyword evidence="2" id="KW-1185">Reference proteome</keyword>
<dbReference type="EMBL" id="BGZK01000487">
    <property type="protein sequence ID" value="GBP46584.1"/>
    <property type="molecule type" value="Genomic_DNA"/>
</dbReference>
<accession>A0A4C1W8W8</accession>
<proteinExistence type="predicted"/>
<evidence type="ECO:0000313" key="1">
    <source>
        <dbReference type="EMBL" id="GBP46584.1"/>
    </source>
</evidence>
<sequence length="36" mass="3804">FSNSPLGGIGRISVIPNLRPQSGDSCLLRVSALEHL</sequence>
<reference evidence="1 2" key="1">
    <citation type="journal article" date="2019" name="Commun. Biol.">
        <title>The bagworm genome reveals a unique fibroin gene that provides high tensile strength.</title>
        <authorList>
            <person name="Kono N."/>
            <person name="Nakamura H."/>
            <person name="Ohtoshi R."/>
            <person name="Tomita M."/>
            <person name="Numata K."/>
            <person name="Arakawa K."/>
        </authorList>
    </citation>
    <scope>NUCLEOTIDE SEQUENCE [LARGE SCALE GENOMIC DNA]</scope>
</reference>
<feature type="non-terminal residue" evidence="1">
    <location>
        <position position="1"/>
    </location>
</feature>
<name>A0A4C1W8W8_EUMVA</name>
<dbReference type="AlphaFoldDB" id="A0A4C1W8W8"/>